<comment type="caution">
    <text evidence="3">The sequence shown here is derived from an EMBL/GenBank/DDBJ whole genome shotgun (WGS) entry which is preliminary data.</text>
</comment>
<name>A0ABQ6LI65_9RHOB</name>
<evidence type="ECO:0000313" key="3">
    <source>
        <dbReference type="EMBL" id="GMG80878.1"/>
    </source>
</evidence>
<protein>
    <submittedName>
        <fullName evidence="3">Class I SAM-dependent methyltransferase</fullName>
    </submittedName>
</protein>
<dbReference type="Pfam" id="PF13649">
    <property type="entry name" value="Methyltransf_25"/>
    <property type="match status" value="1"/>
</dbReference>
<keyword evidence="4" id="KW-1185">Reference proteome</keyword>
<feature type="region of interest" description="Disordered" evidence="1">
    <location>
        <begin position="1"/>
        <end position="30"/>
    </location>
</feature>
<dbReference type="GO" id="GO:0032259">
    <property type="term" value="P:methylation"/>
    <property type="evidence" value="ECO:0007669"/>
    <property type="project" value="UniProtKB-KW"/>
</dbReference>
<accession>A0ABQ6LI65</accession>
<dbReference type="EMBL" id="BSYI01000001">
    <property type="protein sequence ID" value="GMG80878.1"/>
    <property type="molecule type" value="Genomic_DNA"/>
</dbReference>
<proteinExistence type="predicted"/>
<evidence type="ECO:0000259" key="2">
    <source>
        <dbReference type="Pfam" id="PF13649"/>
    </source>
</evidence>
<dbReference type="InterPro" id="IPR050508">
    <property type="entry name" value="Methyltransf_Superfamily"/>
</dbReference>
<keyword evidence="3" id="KW-0808">Transferase</keyword>
<gene>
    <name evidence="3" type="ORF">LNKW23_00900</name>
</gene>
<dbReference type="Gene3D" id="3.40.50.150">
    <property type="entry name" value="Vaccinia Virus protein VP39"/>
    <property type="match status" value="1"/>
</dbReference>
<dbReference type="GO" id="GO:0008168">
    <property type="term" value="F:methyltransferase activity"/>
    <property type="evidence" value="ECO:0007669"/>
    <property type="project" value="UniProtKB-KW"/>
</dbReference>
<keyword evidence="3" id="KW-0489">Methyltransferase</keyword>
<reference evidence="3 4" key="1">
    <citation type="submission" date="2023-04" db="EMBL/GenBank/DDBJ databases">
        <title>Marinoamorphus aggregata gen. nov., sp. Nov., isolate from tissue of brittle star Ophioplocus japonicus.</title>
        <authorList>
            <person name="Kawano K."/>
            <person name="Sawayama S."/>
            <person name="Nakagawa S."/>
        </authorList>
    </citation>
    <scope>NUCLEOTIDE SEQUENCE [LARGE SCALE GENOMIC DNA]</scope>
    <source>
        <strain evidence="3 4">NKW23</strain>
    </source>
</reference>
<dbReference type="InterPro" id="IPR041698">
    <property type="entry name" value="Methyltransf_25"/>
</dbReference>
<dbReference type="SUPFAM" id="SSF53335">
    <property type="entry name" value="S-adenosyl-L-methionine-dependent methyltransferases"/>
    <property type="match status" value="1"/>
</dbReference>
<dbReference type="Proteomes" id="UP001239909">
    <property type="component" value="Unassembled WGS sequence"/>
</dbReference>
<organism evidence="3 4">
    <name type="scientific">Paralimibaculum aggregatum</name>
    <dbReference type="NCBI Taxonomy" id="3036245"/>
    <lineage>
        <taxon>Bacteria</taxon>
        <taxon>Pseudomonadati</taxon>
        <taxon>Pseudomonadota</taxon>
        <taxon>Alphaproteobacteria</taxon>
        <taxon>Rhodobacterales</taxon>
        <taxon>Paracoccaceae</taxon>
        <taxon>Paralimibaculum</taxon>
    </lineage>
</organism>
<dbReference type="RefSeq" id="WP_285669504.1">
    <property type="nucleotide sequence ID" value="NZ_BSYI01000001.1"/>
</dbReference>
<evidence type="ECO:0000313" key="4">
    <source>
        <dbReference type="Proteomes" id="UP001239909"/>
    </source>
</evidence>
<feature type="domain" description="Methyltransferase" evidence="2">
    <location>
        <begin position="75"/>
        <end position="171"/>
    </location>
</feature>
<dbReference type="InterPro" id="IPR029063">
    <property type="entry name" value="SAM-dependent_MTases_sf"/>
</dbReference>
<sequence length="255" mass="25513">MSGGADGAGRGPAASPAHPPGGGGPAPAGGAAVGALFDRDAAGYDAERRRLVPDLDEFYDAGVAALGALPRGARVLDLGAGTGLFAARVALAHPGARLVLQDVAPGMLALAGARFAGLGLPAPETRLADMAGSLPEGRFDAVISALAIHHLEHPAQAALFRGIARILAPGGRFVDAEQILQPDPAAEAAADRAWEAAARAAGAGDAALAAARARMAHDRCATVTDLLAWLGAADFAAHCPWARGRFAVLAGIRQS</sequence>
<dbReference type="CDD" id="cd02440">
    <property type="entry name" value="AdoMet_MTases"/>
    <property type="match status" value="1"/>
</dbReference>
<feature type="compositionally biased region" description="Gly residues" evidence="1">
    <location>
        <begin position="1"/>
        <end position="10"/>
    </location>
</feature>
<dbReference type="PANTHER" id="PTHR42912">
    <property type="entry name" value="METHYLTRANSFERASE"/>
    <property type="match status" value="1"/>
</dbReference>
<evidence type="ECO:0000256" key="1">
    <source>
        <dbReference type="SAM" id="MobiDB-lite"/>
    </source>
</evidence>